<proteinExistence type="predicted"/>
<protein>
    <submittedName>
        <fullName evidence="2">Uncharacterized protein</fullName>
    </submittedName>
</protein>
<evidence type="ECO:0000313" key="2">
    <source>
        <dbReference type="WBParaSite" id="JU765_v2.g20024.t1"/>
    </source>
</evidence>
<name>A0AC34QWV4_9BILA</name>
<organism evidence="1 2">
    <name type="scientific">Panagrolaimus sp. JU765</name>
    <dbReference type="NCBI Taxonomy" id="591449"/>
    <lineage>
        <taxon>Eukaryota</taxon>
        <taxon>Metazoa</taxon>
        <taxon>Ecdysozoa</taxon>
        <taxon>Nematoda</taxon>
        <taxon>Chromadorea</taxon>
        <taxon>Rhabditida</taxon>
        <taxon>Tylenchina</taxon>
        <taxon>Panagrolaimomorpha</taxon>
        <taxon>Panagrolaimoidea</taxon>
        <taxon>Panagrolaimidae</taxon>
        <taxon>Panagrolaimus</taxon>
    </lineage>
</organism>
<sequence>MKTTPTADSARSVTPRRKSQRKSPEMNDQISDVADMMAINQVTSAEVARANQLDSATHQFRPMPISAEAIGLPKAKSTDTTGKDSGAAAKTPESIGMKTDVTQTPDSGREKQKRNQK</sequence>
<dbReference type="WBParaSite" id="JU765_v2.g20024.t1">
    <property type="protein sequence ID" value="JU765_v2.g20024.t1"/>
    <property type="gene ID" value="JU765_v2.g20024"/>
</dbReference>
<accession>A0AC34QWV4</accession>
<reference evidence="2" key="1">
    <citation type="submission" date="2022-11" db="UniProtKB">
        <authorList>
            <consortium name="WormBaseParasite"/>
        </authorList>
    </citation>
    <scope>IDENTIFICATION</scope>
</reference>
<dbReference type="Proteomes" id="UP000887576">
    <property type="component" value="Unplaced"/>
</dbReference>
<evidence type="ECO:0000313" key="1">
    <source>
        <dbReference type="Proteomes" id="UP000887576"/>
    </source>
</evidence>